<organism evidence="8 9">
    <name type="scientific">Marinospirillum celere</name>
    <dbReference type="NCBI Taxonomy" id="1122252"/>
    <lineage>
        <taxon>Bacteria</taxon>
        <taxon>Pseudomonadati</taxon>
        <taxon>Pseudomonadota</taxon>
        <taxon>Gammaproteobacteria</taxon>
        <taxon>Oceanospirillales</taxon>
        <taxon>Oceanospirillaceae</taxon>
        <taxon>Marinospirillum</taxon>
    </lineage>
</organism>
<dbReference type="RefSeq" id="WP_091962001.1">
    <property type="nucleotide sequence ID" value="NZ_FOLH01000003.1"/>
</dbReference>
<keyword evidence="3 6" id="KW-0479">Metal-binding</keyword>
<dbReference type="Gene3D" id="1.10.8.640">
    <property type="entry name" value="Cytochrome C biogenesis protein"/>
    <property type="match status" value="1"/>
</dbReference>
<keyword evidence="2 6" id="KW-0349">Heme</keyword>
<keyword evidence="6" id="KW-1133">Transmembrane helix</keyword>
<protein>
    <recommendedName>
        <fullName evidence="6">Cytochrome c-type biogenesis protein</fullName>
    </recommendedName>
</protein>
<evidence type="ECO:0000256" key="2">
    <source>
        <dbReference type="ARBA" id="ARBA00022617"/>
    </source>
</evidence>
<feature type="chain" id="PRO_5011330271" description="Cytochrome c-type biogenesis protein" evidence="6">
    <location>
        <begin position="21"/>
        <end position="167"/>
    </location>
</feature>
<feature type="signal peptide" evidence="6">
    <location>
        <begin position="1"/>
        <end position="20"/>
    </location>
</feature>
<dbReference type="Pfam" id="PF03918">
    <property type="entry name" value="CcmH"/>
    <property type="match status" value="1"/>
</dbReference>
<comment type="similarity">
    <text evidence="1 6">Belongs to the CcmH/CycL/Ccl2/NrfF family.</text>
</comment>
<keyword evidence="4 6" id="KW-0732">Signal</keyword>
<name>A0A1I1GZA2_9GAMM</name>
<keyword evidence="6" id="KW-0472">Membrane</keyword>
<evidence type="ECO:0000313" key="9">
    <source>
        <dbReference type="Proteomes" id="UP000199058"/>
    </source>
</evidence>
<feature type="domain" description="CcmH/CycL/Ccl2/NrfF N-terminal" evidence="7">
    <location>
        <begin position="9"/>
        <end position="149"/>
    </location>
</feature>
<dbReference type="InterPro" id="IPR038297">
    <property type="entry name" value="CcmH/CycL/NrfF/Ccl2_sf"/>
</dbReference>
<dbReference type="InterPro" id="IPR005616">
    <property type="entry name" value="CcmH/CycL/Ccl2/NrfF_N"/>
</dbReference>
<evidence type="ECO:0000313" key="8">
    <source>
        <dbReference type="EMBL" id="SFC16836.1"/>
    </source>
</evidence>
<dbReference type="OrthoDB" id="9804975at2"/>
<dbReference type="EMBL" id="FOLH01000003">
    <property type="protein sequence ID" value="SFC16836.1"/>
    <property type="molecule type" value="Genomic_DNA"/>
</dbReference>
<accession>A0A1I1GZA2</accession>
<dbReference type="AlphaFoldDB" id="A0A1I1GZA2"/>
<evidence type="ECO:0000256" key="1">
    <source>
        <dbReference type="ARBA" id="ARBA00010342"/>
    </source>
</evidence>
<dbReference type="PANTHER" id="PTHR47870">
    <property type="entry name" value="CYTOCHROME C-TYPE BIOGENESIS PROTEIN CCMH"/>
    <property type="match status" value="1"/>
</dbReference>
<dbReference type="STRING" id="1122252.SAMN05660443_1708"/>
<feature type="transmembrane region" description="Helical" evidence="6">
    <location>
        <begin position="104"/>
        <end position="125"/>
    </location>
</feature>
<dbReference type="GO" id="GO:0046872">
    <property type="term" value="F:metal ion binding"/>
    <property type="evidence" value="ECO:0007669"/>
    <property type="project" value="UniProtKB-KW"/>
</dbReference>
<dbReference type="GO" id="GO:0017004">
    <property type="term" value="P:cytochrome complex assembly"/>
    <property type="evidence" value="ECO:0007669"/>
    <property type="project" value="UniProtKB-ARBA"/>
</dbReference>
<keyword evidence="9" id="KW-1185">Reference proteome</keyword>
<evidence type="ECO:0000259" key="7">
    <source>
        <dbReference type="Pfam" id="PF03918"/>
    </source>
</evidence>
<evidence type="ECO:0000256" key="3">
    <source>
        <dbReference type="ARBA" id="ARBA00022723"/>
    </source>
</evidence>
<sequence>MAKRLLIALMLLWIAPLSHAAIELYDFSSEEKRARFHELGAVLRCPMCENQSIIDSESPSAFDMRQELYRLLEEGYTDDEVFEYLKSRFGEFIHYRPPVRQDTWLLWFLPPVLIVGGLLLLVFLARSRSKEDPPGTGESLSERQLKLKKILELDSEQTSTSNSKGSS</sequence>
<evidence type="ECO:0000256" key="6">
    <source>
        <dbReference type="RuleBase" id="RU364112"/>
    </source>
</evidence>
<keyword evidence="6" id="KW-0812">Transmembrane</keyword>
<evidence type="ECO:0000256" key="4">
    <source>
        <dbReference type="ARBA" id="ARBA00022729"/>
    </source>
</evidence>
<proteinExistence type="inferred from homology"/>
<dbReference type="Proteomes" id="UP000199058">
    <property type="component" value="Unassembled WGS sequence"/>
</dbReference>
<comment type="function">
    <text evidence="6">Possible subunit of a heme lyase.</text>
</comment>
<dbReference type="PANTHER" id="PTHR47870:SF4">
    <property type="entry name" value="CYTOCHROME C-TYPE BIOGENESIS PROTEIN CYCH"/>
    <property type="match status" value="1"/>
</dbReference>
<dbReference type="InterPro" id="IPR051263">
    <property type="entry name" value="C-type_cytochrome_biogenesis"/>
</dbReference>
<evidence type="ECO:0000256" key="5">
    <source>
        <dbReference type="ARBA" id="ARBA00023004"/>
    </source>
</evidence>
<reference evidence="8 9" key="1">
    <citation type="submission" date="2016-10" db="EMBL/GenBank/DDBJ databases">
        <authorList>
            <person name="de Groot N.N."/>
        </authorList>
    </citation>
    <scope>NUCLEOTIDE SEQUENCE [LARGE SCALE GENOMIC DNA]</scope>
    <source>
        <strain evidence="8 9">DSM 18438</strain>
    </source>
</reference>
<dbReference type="FunFam" id="1.10.8.640:FF:000001">
    <property type="entry name" value="Cytochrome c-type biogenesis protein"/>
    <property type="match status" value="1"/>
</dbReference>
<dbReference type="CDD" id="cd16378">
    <property type="entry name" value="CcmH_N"/>
    <property type="match status" value="1"/>
</dbReference>
<keyword evidence="5 6" id="KW-0408">Iron</keyword>
<gene>
    <name evidence="8" type="ORF">SAMN05660443_1708</name>
</gene>
<dbReference type="GO" id="GO:0005886">
    <property type="term" value="C:plasma membrane"/>
    <property type="evidence" value="ECO:0007669"/>
    <property type="project" value="TreeGrafter"/>
</dbReference>